<evidence type="ECO:0000313" key="18">
    <source>
        <dbReference type="Proteomes" id="UP000694390"/>
    </source>
</evidence>
<comment type="function">
    <text evidence="10">ARL8 effector that promotes the coupling of endolysosomes to dynein-dynactin for retrograde transport along microtubules. Acts by binding both GTP-bound ARL8 and dynein-dynactin. In nonneuronal cells, promotes concentration of endolysosomes in the juxtanuclear area. In hippocampal neurons, drives retrograde transport of endolysosomes from the axon to the soma. Positive regulator of macroautophagy in dendritic cells. Increases autophagic flux, probably by stimulating both autophagosome formation and facilitating tethering with lysosomes. Binds to phosphatidylinositol 3-phosphate (PtdIns3P) through its FYVE-type zinc finger. Positive regulator of osteosclast bone-resorbing activity, possibly by promoting late endosome-lysosome fusion by acting as an adapter protein between RAB7A on late endosomes and LAMP2 on primary lysosomes.</text>
</comment>
<keyword evidence="18" id="KW-1185">Reference proteome</keyword>
<feature type="domain" description="RUN" evidence="16">
    <location>
        <begin position="33"/>
        <end position="166"/>
    </location>
</feature>
<sequence>MAGAGELLRMIQDLRDTIGELKQNYKERRLPVTDGSRELHGLCAQLEFLLQFDLKEKRSFFGQRRDYWDFLCHGLASRRQGHERVQFISSLEKLRTPVGKGRAFIRYCLVHRQLAESLQLCFLDPQMTSEWYYARSPFLHQQLRADILGCLYELDGITFHLALKRGDLDAAWPMFSETLSRSSSQSPMTSQKEGPACPVGNPAGDSEKHHGARRGPEDEPQLPGQVSRSPGLSTDDPFQPRLEEPREHTATMASLERSRDTGQEAGSQQRGLEAAGDGKPEAELQRVNAQLQLQVEALDRELQSSLAAARELESMLAQQAQRHREEEARLQQEAAQSCSRQVEEQDRQIQELQDSKAFLSDTLEEMDVLVSALRQQLSQREEETAALRAAQAHELAELEVQHGARLAEREKRQQELAEQLSQAMHDAEQEAAMAAGQRQEARAAAKALEEAERRLRAQEAERRERLAGAEAQELRHQQLLSRCQRLQEKLSASEGKLEETEAQVAALQSQLSEGQREGPSSSPPRGPEEETAQRLRQAELQAEGLRQKLEQALAEGRELEREREALLESAVSQGQSLAAARLEAQDLQKELAAQQERNASLQAALEQAEGALMDKEEGARGLQEELEGQSAKLRDALAENVAVASRLAEAAAGFASEKAQLEARGTEERAGHERAVAELRRQLVEYEEQRRAEREEKQQLQAVLQAASEERDVLAKQVQSTAAALESRAREAAQLRDELEELRARSQREDTRLQEALVRQKEESDGQIVALRHQVQTLELEKQRAADSLEQARGQLAAVLAEKGALEETLARAAAELERVGGGDRTEAGDEEPLGLARGRGAEEEKAAGGGGPQMDKQVLAGEPPEDLGAAAMLEKASPEQKPRKSVEEMVKHLTTHLEKAMGEAQQKEQLVKAKEEEAKHLVEQLGRARQDGEQFRLALERAQREAKEREKEHRGQLAEQQELVREVKGRLLELLREKDALWQKTEGIDCRAPSVVPQDLSLCARCSQDFGFLSRRYQCRLCQGTVCQACSVESGRKERCCLLCWQKRNFKGT</sequence>
<dbReference type="Pfam" id="PF02759">
    <property type="entry name" value="RUN"/>
    <property type="match status" value="1"/>
</dbReference>
<dbReference type="PANTHER" id="PTHR46753">
    <property type="entry name" value="FYVE AND COILED-COIL DOMAIN-CONTAINING PROTEIN 1"/>
    <property type="match status" value="1"/>
</dbReference>
<evidence type="ECO:0000313" key="17">
    <source>
        <dbReference type="Ensembl" id="ENSGEVP00005024822.1"/>
    </source>
</evidence>
<dbReference type="PROSITE" id="PS50826">
    <property type="entry name" value="RUN"/>
    <property type="match status" value="1"/>
</dbReference>
<dbReference type="Ensembl" id="ENSGEVT00005026097.1">
    <property type="protein sequence ID" value="ENSGEVP00005024822.1"/>
    <property type="gene ID" value="ENSGEVG00005017615.1"/>
</dbReference>
<feature type="coiled-coil region" evidence="13">
    <location>
        <begin position="898"/>
        <end position="978"/>
    </location>
</feature>
<dbReference type="SUPFAM" id="SSF140741">
    <property type="entry name" value="RUN domain-like"/>
    <property type="match status" value="1"/>
</dbReference>
<feature type="compositionally biased region" description="Basic and acidic residues" evidence="14">
    <location>
        <begin position="205"/>
        <end position="217"/>
    </location>
</feature>
<feature type="compositionally biased region" description="Basic and acidic residues" evidence="14">
    <location>
        <begin position="526"/>
        <end position="536"/>
    </location>
</feature>
<feature type="compositionally biased region" description="Low complexity" evidence="14">
    <location>
        <begin position="180"/>
        <end position="190"/>
    </location>
</feature>
<dbReference type="PROSITE" id="PS50178">
    <property type="entry name" value="ZF_FYVE"/>
    <property type="match status" value="1"/>
</dbReference>
<name>A0A8C5F0D8_9SAUR</name>
<organism evidence="17 18">
    <name type="scientific">Gopherus evgoodei</name>
    <name type="common">Goodes thornscrub tortoise</name>
    <dbReference type="NCBI Taxonomy" id="1825980"/>
    <lineage>
        <taxon>Eukaryota</taxon>
        <taxon>Metazoa</taxon>
        <taxon>Chordata</taxon>
        <taxon>Craniata</taxon>
        <taxon>Vertebrata</taxon>
        <taxon>Euteleostomi</taxon>
        <taxon>Archelosauria</taxon>
        <taxon>Testudinata</taxon>
        <taxon>Testudines</taxon>
        <taxon>Cryptodira</taxon>
        <taxon>Durocryptodira</taxon>
        <taxon>Testudinoidea</taxon>
        <taxon>Testudinidae</taxon>
        <taxon>Gopherus</taxon>
    </lineage>
</organism>
<dbReference type="PANTHER" id="PTHR46753:SF5">
    <property type="entry name" value="RUN AND FYVE DOMAIN CONTAINING 4"/>
    <property type="match status" value="1"/>
</dbReference>
<dbReference type="OrthoDB" id="9044749at2759"/>
<evidence type="ECO:0000256" key="1">
    <source>
        <dbReference type="ARBA" id="ARBA00004371"/>
    </source>
</evidence>
<keyword evidence="5" id="KW-0862">Zinc</keyword>
<dbReference type="Pfam" id="PF25366">
    <property type="entry name" value="RUFY4"/>
    <property type="match status" value="1"/>
</dbReference>
<keyword evidence="9" id="KW-0968">Cytoplasmic vesicle</keyword>
<evidence type="ECO:0000259" key="16">
    <source>
        <dbReference type="PROSITE" id="PS50826"/>
    </source>
</evidence>
<gene>
    <name evidence="17" type="primary">RUFY4</name>
</gene>
<feature type="compositionally biased region" description="Basic and acidic residues" evidence="14">
    <location>
        <begin position="818"/>
        <end position="828"/>
    </location>
</feature>
<reference evidence="17" key="2">
    <citation type="submission" date="2025-08" db="UniProtKB">
        <authorList>
            <consortium name="Ensembl"/>
        </authorList>
    </citation>
    <scope>IDENTIFICATION</scope>
</reference>
<evidence type="ECO:0000256" key="6">
    <source>
        <dbReference type="ARBA" id="ARBA00023006"/>
    </source>
</evidence>
<dbReference type="GO" id="GO:0005770">
    <property type="term" value="C:late endosome"/>
    <property type="evidence" value="ECO:0007669"/>
    <property type="project" value="TreeGrafter"/>
</dbReference>
<evidence type="ECO:0000256" key="4">
    <source>
        <dbReference type="ARBA" id="ARBA00022771"/>
    </source>
</evidence>
<keyword evidence="3" id="KW-0479">Metal-binding</keyword>
<keyword evidence="4 12" id="KW-0863">Zinc-finger</keyword>
<evidence type="ECO:0000256" key="3">
    <source>
        <dbReference type="ARBA" id="ARBA00022723"/>
    </source>
</evidence>
<evidence type="ECO:0000256" key="13">
    <source>
        <dbReference type="SAM" id="Coils"/>
    </source>
</evidence>
<evidence type="ECO:0000256" key="11">
    <source>
        <dbReference type="ARBA" id="ARBA00069100"/>
    </source>
</evidence>
<dbReference type="InterPro" id="IPR011011">
    <property type="entry name" value="Znf_FYVE_PHD"/>
</dbReference>
<dbReference type="InterPro" id="IPR013083">
    <property type="entry name" value="Znf_RING/FYVE/PHD"/>
</dbReference>
<dbReference type="InterPro" id="IPR017455">
    <property type="entry name" value="Znf_FYVE-rel"/>
</dbReference>
<evidence type="ECO:0000256" key="10">
    <source>
        <dbReference type="ARBA" id="ARBA00059075"/>
    </source>
</evidence>
<dbReference type="GO" id="GO:0005776">
    <property type="term" value="C:autophagosome"/>
    <property type="evidence" value="ECO:0007669"/>
    <property type="project" value="UniProtKB-SubCell"/>
</dbReference>
<evidence type="ECO:0000256" key="5">
    <source>
        <dbReference type="ARBA" id="ARBA00022833"/>
    </source>
</evidence>
<keyword evidence="6" id="KW-0072">Autophagy</keyword>
<dbReference type="FunFam" id="1.20.58.900:FF:000015">
    <property type="entry name" value="RUN and FYVE domain containing 4"/>
    <property type="match status" value="1"/>
</dbReference>
<dbReference type="AlphaFoldDB" id="A0A8C5F0D8"/>
<accession>A0A8C5F0D8</accession>
<feature type="region of interest" description="Disordered" evidence="14">
    <location>
        <begin position="818"/>
        <end position="861"/>
    </location>
</feature>
<dbReference type="GO" id="GO:0072383">
    <property type="term" value="P:plus-end-directed vesicle transport along microtubule"/>
    <property type="evidence" value="ECO:0007669"/>
    <property type="project" value="TreeGrafter"/>
</dbReference>
<dbReference type="InterPro" id="IPR059036">
    <property type="entry name" value="RUFY4_dom"/>
</dbReference>
<dbReference type="InterPro" id="IPR037213">
    <property type="entry name" value="Run_dom_sf"/>
</dbReference>
<protein>
    <recommendedName>
        <fullName evidence="11">RUN and FYVE domain-containing protein 4</fullName>
    </recommendedName>
</protein>
<comment type="subcellular location">
    <subcellularLocation>
        <location evidence="2">Cytoplasmic vesicle</location>
        <location evidence="2">Autophagosome</location>
    </subcellularLocation>
    <subcellularLocation>
        <location evidence="1">Lysosome</location>
    </subcellularLocation>
</comment>
<evidence type="ECO:0000259" key="15">
    <source>
        <dbReference type="PROSITE" id="PS50178"/>
    </source>
</evidence>
<feature type="region of interest" description="Disordered" evidence="14">
    <location>
        <begin position="492"/>
        <end position="536"/>
    </location>
</feature>
<feature type="region of interest" description="Disordered" evidence="14">
    <location>
        <begin position="180"/>
        <end position="281"/>
    </location>
</feature>
<reference evidence="17" key="3">
    <citation type="submission" date="2025-09" db="UniProtKB">
        <authorList>
            <consortium name="Ensembl"/>
        </authorList>
    </citation>
    <scope>IDENTIFICATION</scope>
</reference>
<evidence type="ECO:0000256" key="8">
    <source>
        <dbReference type="ARBA" id="ARBA00023228"/>
    </source>
</evidence>
<keyword evidence="7 13" id="KW-0175">Coiled coil</keyword>
<feature type="region of interest" description="Disordered" evidence="14">
    <location>
        <begin position="407"/>
        <end position="447"/>
    </location>
</feature>
<evidence type="ECO:0000256" key="12">
    <source>
        <dbReference type="PROSITE-ProRule" id="PRU00091"/>
    </source>
</evidence>
<dbReference type="RefSeq" id="XP_030436339.1">
    <property type="nucleotide sequence ID" value="XM_030580479.1"/>
</dbReference>
<dbReference type="GO" id="GO:0007033">
    <property type="term" value="P:vacuole organization"/>
    <property type="evidence" value="ECO:0007669"/>
    <property type="project" value="UniProtKB-ARBA"/>
</dbReference>
<dbReference type="GO" id="GO:0008270">
    <property type="term" value="F:zinc ion binding"/>
    <property type="evidence" value="ECO:0007669"/>
    <property type="project" value="UniProtKB-KW"/>
</dbReference>
<dbReference type="GO" id="GO:0071353">
    <property type="term" value="P:cellular response to interleukin-4"/>
    <property type="evidence" value="ECO:0007669"/>
    <property type="project" value="UniProtKB-ARBA"/>
</dbReference>
<dbReference type="Gene3D" id="1.20.58.900">
    <property type="match status" value="1"/>
</dbReference>
<dbReference type="GO" id="GO:1901098">
    <property type="term" value="P:positive regulation of autophagosome maturation"/>
    <property type="evidence" value="ECO:0007669"/>
    <property type="project" value="TreeGrafter"/>
</dbReference>
<dbReference type="InterPro" id="IPR004012">
    <property type="entry name" value="Run_dom"/>
</dbReference>
<evidence type="ECO:0000256" key="2">
    <source>
        <dbReference type="ARBA" id="ARBA00004419"/>
    </source>
</evidence>
<dbReference type="SUPFAM" id="SSF57903">
    <property type="entry name" value="FYVE/PHD zinc finger"/>
    <property type="match status" value="1"/>
</dbReference>
<evidence type="ECO:0000256" key="7">
    <source>
        <dbReference type="ARBA" id="ARBA00023054"/>
    </source>
</evidence>
<keyword evidence="8" id="KW-0458">Lysosome</keyword>
<feature type="coiled-coil region" evidence="13">
    <location>
        <begin position="669"/>
        <end position="816"/>
    </location>
</feature>
<dbReference type="CDD" id="cd15745">
    <property type="entry name" value="FYVE_RUFY4"/>
    <property type="match status" value="1"/>
</dbReference>
<evidence type="ECO:0000256" key="14">
    <source>
        <dbReference type="SAM" id="MobiDB-lite"/>
    </source>
</evidence>
<dbReference type="CTD" id="285180"/>
<dbReference type="GeneID" id="115659796"/>
<dbReference type="GO" id="GO:0006914">
    <property type="term" value="P:autophagy"/>
    <property type="evidence" value="ECO:0007669"/>
    <property type="project" value="UniProtKB-KW"/>
</dbReference>
<dbReference type="GO" id="GO:0051050">
    <property type="term" value="P:positive regulation of transport"/>
    <property type="evidence" value="ECO:0007669"/>
    <property type="project" value="UniProtKB-ARBA"/>
</dbReference>
<evidence type="ECO:0000256" key="9">
    <source>
        <dbReference type="ARBA" id="ARBA00023329"/>
    </source>
</evidence>
<reference evidence="17" key="1">
    <citation type="submission" date="2019-06" db="EMBL/GenBank/DDBJ databases">
        <title>G10K-VGP Goodes thornscrub tortoise genome, primary haplotype.</title>
        <authorList>
            <person name="Murphy B."/>
            <person name="Edwards T."/>
            <person name="Rhie A."/>
            <person name="Koren S."/>
            <person name="Phillippy A."/>
            <person name="Fedrigo O."/>
            <person name="Haase B."/>
            <person name="Mountcastle J."/>
            <person name="Lewin H."/>
            <person name="Damas J."/>
            <person name="Howe K."/>
            <person name="Formenti G."/>
            <person name="Myers G."/>
            <person name="Durbin R."/>
            <person name="Jarvis E.D."/>
        </authorList>
    </citation>
    <scope>NUCLEOTIDE SEQUENCE [LARGE SCALE GENOMIC DNA]</scope>
</reference>
<feature type="domain" description="FYVE-type" evidence="15">
    <location>
        <begin position="998"/>
        <end position="1050"/>
    </location>
</feature>
<dbReference type="Gene3D" id="3.30.40.10">
    <property type="entry name" value="Zinc/RING finger domain, C3HC4 (zinc finger)"/>
    <property type="match status" value="1"/>
</dbReference>
<dbReference type="GeneTree" id="ENSGT00940000154044"/>
<proteinExistence type="predicted"/>
<dbReference type="GO" id="GO:0005764">
    <property type="term" value="C:lysosome"/>
    <property type="evidence" value="ECO:0007669"/>
    <property type="project" value="UniProtKB-SubCell"/>
</dbReference>
<dbReference type="Proteomes" id="UP000694390">
    <property type="component" value="Chromosome 11"/>
</dbReference>